<dbReference type="eggNOG" id="ENOG502T34A">
    <property type="taxonomic scope" value="Eukaryota"/>
</dbReference>
<dbReference type="OMA" id="GHDNQWW"/>
<evidence type="ECO:0000313" key="2">
    <source>
        <dbReference type="Proteomes" id="UP000011761"/>
    </source>
</evidence>
<keyword evidence="2" id="KW-1185">Reference proteome</keyword>
<reference evidence="1 2" key="1">
    <citation type="journal article" date="2012" name="PLoS Pathog.">
        <title>Diverse lifestyles and strategies of plant pathogenesis encoded in the genomes of eighteen Dothideomycetes fungi.</title>
        <authorList>
            <person name="Ohm R.A."/>
            <person name="Feau N."/>
            <person name="Henrissat B."/>
            <person name="Schoch C.L."/>
            <person name="Horwitz B.A."/>
            <person name="Barry K.W."/>
            <person name="Condon B.J."/>
            <person name="Copeland A.C."/>
            <person name="Dhillon B."/>
            <person name="Glaser F."/>
            <person name="Hesse C.N."/>
            <person name="Kosti I."/>
            <person name="LaButti K."/>
            <person name="Lindquist E.A."/>
            <person name="Lucas S."/>
            <person name="Salamov A.A."/>
            <person name="Bradshaw R.E."/>
            <person name="Ciuffetti L."/>
            <person name="Hamelin R.C."/>
            <person name="Kema G.H.J."/>
            <person name="Lawrence C."/>
            <person name="Scott J.A."/>
            <person name="Spatafora J.W."/>
            <person name="Turgeon B.G."/>
            <person name="de Wit P.J.G.M."/>
            <person name="Zhong S."/>
            <person name="Goodwin S.B."/>
            <person name="Grigoriev I.V."/>
        </authorList>
    </citation>
    <scope>NUCLEOTIDE SEQUENCE [LARGE SCALE GENOMIC DNA]</scope>
    <source>
        <strain evidence="1 2">UAMH 10762</strain>
    </source>
</reference>
<dbReference type="GeneID" id="19108222"/>
<dbReference type="AlphaFoldDB" id="M2NEB5"/>
<dbReference type="KEGG" id="bcom:BAUCODRAFT_130484"/>
<dbReference type="EMBL" id="KB445554">
    <property type="protein sequence ID" value="EMC97300.1"/>
    <property type="molecule type" value="Genomic_DNA"/>
</dbReference>
<sequence length="824" mass="94567">MPPVRQTASEFFLGHFTVALEDVEFETGVRDYDVANVDRLHSIFRTEGCHRTDPLHFVPAIIPKHQIDTALRDRQSIQRLHLPAGIKLHCLHGKHRVLAAKRFFPKQEQWWTATLYDARLPPNARLLLIEEYKNEQRFADGDVYRYYRYAQIANDQASVKRWLARLSSTKVRNLQQLEKADHGRVLERLDKLLPFVGLWQGFKLGALCRLLPLRTWQEMIHYLNRMLQQWTNIVGELDPSLVTPQTVTSLELRVPALSIGDQSFIRRVLGFAEFEDPGTQRYQGILSQDEREGLMRRLQTCSRILSFRSFFEDTYFLEICHNAVRWLVPQTGSRTSSFETSLRDCYHGPENDFRVSYIEIWLYSMRHFPELTGHVSGRPRKERGGAELMRRGPSAERRQAFAAFAQQHGFQPAHPTTANPILADVETAPGRPAYSTDATDVPVRARCNRPFQRSFEADRRYLFPTCLYSKQDMQCLQYVTCAAIAADIVRCFWPSPSPANDPAQDQDPKFCDRYATPVQLIETADESPNPALESESHAVHSTAVLLSETGPRASPQMTPTERMSFELTPRPPEALQFINVPSNVLHRKERHLGSTTTGKRALRTDLNDFRNFTGCGWALLITTKPWREILEQGNDLGELCKRVEHIMNPSLALLFLDGELEREVIPNHLEILKTVKAHSNQPTRFHITKKAKYWKRSDTKLDIQLSQTGDDAEIEVHRTAIPQQYRLTVSNPETGLDTLEILLPTILDGDQETSAYYTLVENSSNPETIEVEIGGFEATKDHTIIHREANSCSFYFICSRSAWHEYLLCIPPILTYKGEVEEQL</sequence>
<dbReference type="RefSeq" id="XP_007675748.1">
    <property type="nucleotide sequence ID" value="XM_007677558.1"/>
</dbReference>
<protein>
    <submittedName>
        <fullName evidence="1">Uncharacterized protein</fullName>
    </submittedName>
</protein>
<dbReference type="OrthoDB" id="5421195at2759"/>
<gene>
    <name evidence="1" type="ORF">BAUCODRAFT_130484</name>
</gene>
<dbReference type="Pfam" id="PF12520">
    <property type="entry name" value="DUF3723"/>
    <property type="match status" value="1"/>
</dbReference>
<evidence type="ECO:0000313" key="1">
    <source>
        <dbReference type="EMBL" id="EMC97300.1"/>
    </source>
</evidence>
<proteinExistence type="predicted"/>
<dbReference type="Proteomes" id="UP000011761">
    <property type="component" value="Unassembled WGS sequence"/>
</dbReference>
<dbReference type="InterPro" id="IPR022198">
    <property type="entry name" value="DUF3723"/>
</dbReference>
<name>M2NEB5_BAUPA</name>
<dbReference type="HOGENOM" id="CLU_343540_0_0_1"/>
<accession>M2NEB5</accession>
<organism evidence="1 2">
    <name type="scientific">Baudoinia panamericana (strain UAMH 10762)</name>
    <name type="common">Angels' share fungus</name>
    <name type="synonym">Baudoinia compniacensis (strain UAMH 10762)</name>
    <dbReference type="NCBI Taxonomy" id="717646"/>
    <lineage>
        <taxon>Eukaryota</taxon>
        <taxon>Fungi</taxon>
        <taxon>Dikarya</taxon>
        <taxon>Ascomycota</taxon>
        <taxon>Pezizomycotina</taxon>
        <taxon>Dothideomycetes</taxon>
        <taxon>Dothideomycetidae</taxon>
        <taxon>Mycosphaerellales</taxon>
        <taxon>Teratosphaeriaceae</taxon>
        <taxon>Baudoinia</taxon>
    </lineage>
</organism>